<dbReference type="GO" id="GO:0071035">
    <property type="term" value="P:nuclear polyadenylation-dependent rRNA catabolic process"/>
    <property type="evidence" value="ECO:0007669"/>
    <property type="project" value="TreeGrafter"/>
</dbReference>
<dbReference type="Proteomes" id="UP000078387">
    <property type="component" value="Unassembled WGS sequence"/>
</dbReference>
<comment type="similarity">
    <text evidence="2">Belongs to the RRP4 family.</text>
</comment>
<feature type="domain" description="RRP4 S1" evidence="6">
    <location>
        <begin position="60"/>
        <end position="132"/>
    </location>
</feature>
<dbReference type="InterPro" id="IPR048565">
    <property type="entry name" value="S1_RRP4"/>
</dbReference>
<dbReference type="SUPFAM" id="SSF110324">
    <property type="entry name" value="Ribosomal L27 protein-like"/>
    <property type="match status" value="1"/>
</dbReference>
<dbReference type="GO" id="GO:0071051">
    <property type="term" value="P:poly(A)-dependent snoRNA 3'-end processing"/>
    <property type="evidence" value="ECO:0007669"/>
    <property type="project" value="TreeGrafter"/>
</dbReference>
<name>A0A5K1VQP7_ENTHI</name>
<evidence type="ECO:0000256" key="2">
    <source>
        <dbReference type="ARBA" id="ARBA00009155"/>
    </source>
</evidence>
<dbReference type="InterPro" id="IPR036612">
    <property type="entry name" value="KH_dom_type_1_sf"/>
</dbReference>
<evidence type="ECO:0000259" key="6">
    <source>
        <dbReference type="Pfam" id="PF21266"/>
    </source>
</evidence>
<dbReference type="VEuPathDB" id="AmoebaDB:EHI5A_072180"/>
<protein>
    <submittedName>
        <fullName evidence="7">Exosome complex exonuclease rrp4 putative</fullName>
    </submittedName>
</protein>
<dbReference type="VEuPathDB" id="AmoebaDB:EHI_163510"/>
<dbReference type="Gene3D" id="2.40.50.100">
    <property type="match status" value="1"/>
</dbReference>
<dbReference type="SUPFAM" id="SSF54791">
    <property type="entry name" value="Eukaryotic type KH-domain (KH-domain type I)"/>
    <property type="match status" value="1"/>
</dbReference>
<evidence type="ECO:0000259" key="5">
    <source>
        <dbReference type="Pfam" id="PF15985"/>
    </source>
</evidence>
<dbReference type="PANTHER" id="PTHR21321:SF4">
    <property type="entry name" value="EXOSOME COMPLEX COMPONENT RRP4"/>
    <property type="match status" value="1"/>
</dbReference>
<evidence type="ECO:0000256" key="4">
    <source>
        <dbReference type="ARBA" id="ARBA00022884"/>
    </source>
</evidence>
<dbReference type="InterPro" id="IPR004088">
    <property type="entry name" value="KH_dom_type_1"/>
</dbReference>
<dbReference type="Pfam" id="PF15985">
    <property type="entry name" value="KH_6"/>
    <property type="match status" value="1"/>
</dbReference>
<accession>A0A5K1VQP7</accession>
<dbReference type="CDD" id="cd05789">
    <property type="entry name" value="S1_Rrp4"/>
    <property type="match status" value="1"/>
</dbReference>
<dbReference type="Gene3D" id="2.40.50.140">
    <property type="entry name" value="Nucleic acid-binding proteins"/>
    <property type="match status" value="1"/>
</dbReference>
<dbReference type="GO" id="GO:0071034">
    <property type="term" value="P:CUT catabolic process"/>
    <property type="evidence" value="ECO:0007669"/>
    <property type="project" value="TreeGrafter"/>
</dbReference>
<dbReference type="AlphaFoldDB" id="A0A5K1VQP7"/>
<gene>
    <name evidence="7" type="ORF">CL6EHI_163510</name>
</gene>
<dbReference type="GO" id="GO:0000177">
    <property type="term" value="C:cytoplasmic exosome (RNase complex)"/>
    <property type="evidence" value="ECO:0007669"/>
    <property type="project" value="TreeGrafter"/>
</dbReference>
<dbReference type="SUPFAM" id="SSF50249">
    <property type="entry name" value="Nucleic acid-binding proteins"/>
    <property type="match status" value="1"/>
</dbReference>
<dbReference type="VEuPathDB" id="AmoebaDB:EHI8A_068910"/>
<keyword evidence="4" id="KW-0694">RNA-binding</keyword>
<comment type="caution">
    <text evidence="7">The sequence shown here is derived from an EMBL/GenBank/DDBJ whole genome shotgun (WGS) entry which is preliminary data.</text>
</comment>
<dbReference type="GO" id="GO:0003723">
    <property type="term" value="F:RNA binding"/>
    <property type="evidence" value="ECO:0007669"/>
    <property type="project" value="UniProtKB-KW"/>
</dbReference>
<evidence type="ECO:0000313" key="8">
    <source>
        <dbReference type="Proteomes" id="UP000078387"/>
    </source>
</evidence>
<reference evidence="7 8" key="1">
    <citation type="submission" date="2016-05" db="EMBL/GenBank/DDBJ databases">
        <title>First whole genome sequencing of Entamoeba histolytica HM1:IMSS-clone-6.</title>
        <authorList>
            <person name="Mukherjee Avik.K."/>
            <person name="Izumyama S."/>
            <person name="Nakada-Tsukui K."/>
            <person name="Nozaki T."/>
        </authorList>
    </citation>
    <scope>NUCLEOTIDE SEQUENCE [LARGE SCALE GENOMIC DNA]</scope>
    <source>
        <strain evidence="7 8">HM1:IMSS clone 6</strain>
    </source>
</reference>
<dbReference type="FunFam" id="2.40.50.140:FF:000465">
    <property type="entry name" value="Exosome complex exonuclease RRP4, putative"/>
    <property type="match status" value="1"/>
</dbReference>
<dbReference type="GO" id="GO:0000176">
    <property type="term" value="C:nuclear exosome (RNase complex)"/>
    <property type="evidence" value="ECO:0007669"/>
    <property type="project" value="TreeGrafter"/>
</dbReference>
<dbReference type="PANTHER" id="PTHR21321">
    <property type="entry name" value="PNAS-3 RELATED"/>
    <property type="match status" value="1"/>
</dbReference>
<sequence>MEIVPINDNNHVTPGDEIFYEEGCIPGNGILVEGSEFISCVHGTVERINKLVCVNPIRARYSGNVGDVVVGRIVSVGVGFWKVDINGKNTGLLQISSINLPDGIQRRRTEIDNLNIKTFFDVNELICAEVQSMNGQSCIQLHTRNERYGKLNEGILIQVHPSLIKRCKSHITLFKNGIKFICGMNGYIFISLNNESDYSNVGFERVARVANCVTILQNKTMHINGPIVEHLSEETVGLGIPVSLMLLKKNQELIIAKYVEEMS</sequence>
<evidence type="ECO:0000256" key="3">
    <source>
        <dbReference type="ARBA" id="ARBA00022835"/>
    </source>
</evidence>
<dbReference type="InterPro" id="IPR026699">
    <property type="entry name" value="Exosome_RNA_bind1/RRP40/RRP4"/>
</dbReference>
<keyword evidence="3" id="KW-0271">Exosome</keyword>
<organism evidence="7 8">
    <name type="scientific">Entamoeba histolytica</name>
    <dbReference type="NCBI Taxonomy" id="5759"/>
    <lineage>
        <taxon>Eukaryota</taxon>
        <taxon>Amoebozoa</taxon>
        <taxon>Evosea</taxon>
        <taxon>Archamoebae</taxon>
        <taxon>Mastigamoebida</taxon>
        <taxon>Entamoebidae</taxon>
        <taxon>Entamoeba</taxon>
    </lineage>
</organism>
<keyword evidence="7" id="KW-0540">Nuclease</keyword>
<dbReference type="Pfam" id="PF21266">
    <property type="entry name" value="S1_RRP4"/>
    <property type="match status" value="1"/>
</dbReference>
<dbReference type="FunFam" id="2.40.50.100:FF:000096">
    <property type="entry name" value="Exosome complex exonuclease RRP4, putative"/>
    <property type="match status" value="1"/>
</dbReference>
<dbReference type="EMBL" id="BDEQ01000001">
    <property type="protein sequence ID" value="GAT95995.1"/>
    <property type="molecule type" value="Genomic_DNA"/>
</dbReference>
<dbReference type="GO" id="GO:0034475">
    <property type="term" value="P:U4 snRNA 3'-end processing"/>
    <property type="evidence" value="ECO:0007669"/>
    <property type="project" value="TreeGrafter"/>
</dbReference>
<evidence type="ECO:0000313" key="7">
    <source>
        <dbReference type="EMBL" id="GAT95995.1"/>
    </source>
</evidence>
<dbReference type="InterPro" id="IPR012340">
    <property type="entry name" value="NA-bd_OB-fold"/>
</dbReference>
<dbReference type="CDD" id="cd22525">
    <property type="entry name" value="KH-I_Rrp4_eukar"/>
    <property type="match status" value="1"/>
</dbReference>
<dbReference type="GO" id="GO:0000467">
    <property type="term" value="P:exonucleolytic trimming to generate mature 3'-end of 5.8S rRNA from tricistronic rRNA transcript (SSU-rRNA, 5.8S rRNA, LSU-rRNA)"/>
    <property type="evidence" value="ECO:0007669"/>
    <property type="project" value="TreeGrafter"/>
</dbReference>
<dbReference type="GO" id="GO:0004527">
    <property type="term" value="F:exonuclease activity"/>
    <property type="evidence" value="ECO:0007669"/>
    <property type="project" value="UniProtKB-KW"/>
</dbReference>
<keyword evidence="7" id="KW-0269">Exonuclease</keyword>
<proteinExistence type="inferred from homology"/>
<dbReference type="GO" id="GO:0071038">
    <property type="term" value="P:TRAMP-dependent tRNA surveillance pathway"/>
    <property type="evidence" value="ECO:0007669"/>
    <property type="project" value="TreeGrafter"/>
</dbReference>
<keyword evidence="7" id="KW-0378">Hydrolase</keyword>
<dbReference type="VEuPathDB" id="AmoebaDB:EHI7A_063070"/>
<feature type="domain" description="K Homology" evidence="5">
    <location>
        <begin position="154"/>
        <end position="195"/>
    </location>
</feature>
<comment type="subcellular location">
    <subcellularLocation>
        <location evidence="1">Nucleus</location>
    </subcellularLocation>
</comment>
<dbReference type="VEuPathDB" id="AmoebaDB:KM1_128050"/>
<evidence type="ECO:0000256" key="1">
    <source>
        <dbReference type="ARBA" id="ARBA00004123"/>
    </source>
</evidence>
<dbReference type="OMA" id="GPYIPEV"/>